<evidence type="ECO:0000256" key="3">
    <source>
        <dbReference type="ARBA" id="ARBA00004651"/>
    </source>
</evidence>
<evidence type="ECO:0000313" key="18">
    <source>
        <dbReference type="Proteomes" id="UP001268036"/>
    </source>
</evidence>
<dbReference type="GO" id="GO:0003774">
    <property type="term" value="F:cytoskeletal motor activity"/>
    <property type="evidence" value="ECO:0007669"/>
    <property type="project" value="InterPro"/>
</dbReference>
<name>A0AAJ2BKL9_9PSED</name>
<evidence type="ECO:0000256" key="12">
    <source>
        <dbReference type="PIRNR" id="PIRNR004862"/>
    </source>
</evidence>
<dbReference type="GO" id="GO:0005886">
    <property type="term" value="C:plasma membrane"/>
    <property type="evidence" value="ECO:0007669"/>
    <property type="project" value="UniProtKB-SubCell"/>
</dbReference>
<feature type="compositionally biased region" description="Polar residues" evidence="13">
    <location>
        <begin position="311"/>
        <end position="321"/>
    </location>
</feature>
<dbReference type="PIRSF" id="PIRSF004862">
    <property type="entry name" value="FliF"/>
    <property type="match status" value="1"/>
</dbReference>
<dbReference type="GO" id="GO:0071973">
    <property type="term" value="P:bacterial-type flagellum-dependent cell motility"/>
    <property type="evidence" value="ECO:0007669"/>
    <property type="project" value="InterPro"/>
</dbReference>
<evidence type="ECO:0000256" key="13">
    <source>
        <dbReference type="SAM" id="MobiDB-lite"/>
    </source>
</evidence>
<feature type="region of interest" description="Disordered" evidence="13">
    <location>
        <begin position="298"/>
        <end position="365"/>
    </location>
</feature>
<comment type="caution">
    <text evidence="17">The sequence shown here is derived from an EMBL/GenBank/DDBJ whole genome shotgun (WGS) entry which is preliminary data.</text>
</comment>
<dbReference type="Proteomes" id="UP001268036">
    <property type="component" value="Unassembled WGS sequence"/>
</dbReference>
<proteinExistence type="inferred from homology"/>
<dbReference type="Pfam" id="PF08345">
    <property type="entry name" value="YscJ_FliF_C"/>
    <property type="match status" value="1"/>
</dbReference>
<evidence type="ECO:0000259" key="15">
    <source>
        <dbReference type="Pfam" id="PF01514"/>
    </source>
</evidence>
<evidence type="ECO:0000256" key="10">
    <source>
        <dbReference type="ARBA" id="ARBA00023143"/>
    </source>
</evidence>
<keyword evidence="7 14" id="KW-0812">Transmembrane</keyword>
<keyword evidence="17" id="KW-0282">Flagellum</keyword>
<protein>
    <recommendedName>
        <fullName evidence="5 12">Flagellar M-ring protein</fullName>
    </recommendedName>
</protein>
<evidence type="ECO:0000256" key="11">
    <source>
        <dbReference type="ARBA" id="ARBA00025936"/>
    </source>
</evidence>
<evidence type="ECO:0000256" key="14">
    <source>
        <dbReference type="SAM" id="Phobius"/>
    </source>
</evidence>
<evidence type="ECO:0000313" key="17">
    <source>
        <dbReference type="EMBL" id="MDR6236116.1"/>
    </source>
</evidence>
<dbReference type="Pfam" id="PF01514">
    <property type="entry name" value="YscJ_FliF"/>
    <property type="match status" value="1"/>
</dbReference>
<organism evidence="17 18">
    <name type="scientific">Pseudomonas oryzihabitans</name>
    <dbReference type="NCBI Taxonomy" id="47885"/>
    <lineage>
        <taxon>Bacteria</taxon>
        <taxon>Pseudomonadati</taxon>
        <taxon>Pseudomonadota</taxon>
        <taxon>Gammaproteobacteria</taxon>
        <taxon>Pseudomonadales</taxon>
        <taxon>Pseudomonadaceae</taxon>
        <taxon>Pseudomonas</taxon>
    </lineage>
</organism>
<comment type="function">
    <text evidence="1 12">The M ring may be actively involved in energy transduction.</text>
</comment>
<evidence type="ECO:0000256" key="1">
    <source>
        <dbReference type="ARBA" id="ARBA00003820"/>
    </source>
</evidence>
<evidence type="ECO:0000256" key="9">
    <source>
        <dbReference type="ARBA" id="ARBA00023136"/>
    </source>
</evidence>
<gene>
    <name evidence="17" type="ORF">QE440_003857</name>
</gene>
<keyword evidence="17" id="KW-0966">Cell projection</keyword>
<dbReference type="PRINTS" id="PR01009">
    <property type="entry name" value="FLGMRINGFLIF"/>
</dbReference>
<comment type="subcellular location">
    <subcellularLocation>
        <location evidence="2 12">Bacterial flagellum basal body</location>
    </subcellularLocation>
    <subcellularLocation>
        <location evidence="3">Cell membrane</location>
        <topology evidence="3">Multi-pass membrane protein</topology>
    </subcellularLocation>
</comment>
<dbReference type="Gene3D" id="3.30.300.30">
    <property type="match status" value="1"/>
</dbReference>
<dbReference type="PANTHER" id="PTHR30046:SF0">
    <property type="entry name" value="FLAGELLAR M-RING PROTEIN"/>
    <property type="match status" value="1"/>
</dbReference>
<feature type="transmembrane region" description="Helical" evidence="14">
    <location>
        <begin position="490"/>
        <end position="512"/>
    </location>
</feature>
<dbReference type="NCBIfam" id="TIGR00206">
    <property type="entry name" value="fliF"/>
    <property type="match status" value="1"/>
</dbReference>
<evidence type="ECO:0000256" key="7">
    <source>
        <dbReference type="ARBA" id="ARBA00022692"/>
    </source>
</evidence>
<keyword evidence="6" id="KW-1003">Cell membrane</keyword>
<evidence type="ECO:0000256" key="6">
    <source>
        <dbReference type="ARBA" id="ARBA00022475"/>
    </source>
</evidence>
<feature type="domain" description="Flagellar M-ring N-terminal" evidence="15">
    <location>
        <begin position="64"/>
        <end position="240"/>
    </location>
</feature>
<dbReference type="InterPro" id="IPR043427">
    <property type="entry name" value="YscJ/FliF"/>
</dbReference>
<accession>A0AAJ2BKL9</accession>
<evidence type="ECO:0000256" key="2">
    <source>
        <dbReference type="ARBA" id="ARBA00004117"/>
    </source>
</evidence>
<keyword evidence="9 14" id="KW-0472">Membrane</keyword>
<feature type="transmembrane region" description="Helical" evidence="14">
    <location>
        <begin position="43"/>
        <end position="62"/>
    </location>
</feature>
<feature type="domain" description="Flagellar M-ring C-terminal" evidence="16">
    <location>
        <begin position="275"/>
        <end position="472"/>
    </location>
</feature>
<keyword evidence="8 14" id="KW-1133">Transmembrane helix</keyword>
<sequence>MADALTNVPVPTAKPDAEEKPKKPLLGLSFLDNLAEMPLLRQLGLLIGLAASVALGFAVVLWTQQPDYRPLYTSMNGLDANQVLQVLGAADIGYKVDPNSGALLVKADDLGRARMKMAAAGITPADGNVGFELLDKEQPLGTSQFMEAANYRRSLEGELARTISSLNGIKAARVHLAIPKSSVFVRDERKPSASVLVEMYPGRTLDAGQVMAIVNLVATSVPNLDKSQVTVVDQKGQLLSDQQNMSELSIAGKQLDYTHKMESSLTQRVQNIMLPVVGNGRFKAEVAADVDFNAVESTAEQFNPDQPALRSEQQNSEQRQTSGGGAQGVPGALSNQPPGPSSTPEKAGAQGGGGANYIAPGQPLRDANDQYIYDSKTNLPATLPYPTDKREQNTRNYELDRSVSYTRQQQGRLRRLSVAVVLDDQIKVDAAGKVSHQPWSTEDLARFTRLVQDAVGFDASRGDSVSVINAPFAPVQQEEIESIPFYQQPWFWGVVKQALGVLFILVLVFGVLRPVLKNLSGGNAKDAAALAAAGGAGALGAGGLDGLSDDLADDKVSLAGPAPLLLPSPSEGYDAQLTAIKQLVNDDPGRVAQVVKDWINGDE</sequence>
<comment type="subunit">
    <text evidence="11">The basal body constitutes a major portion of the flagellar organelle and consists of four rings (L,P,S, and M) mounted on a central rod. The M ring is integral to the inner membrane of the cell and may be connected to the flagellar rod via the S ring. The S (supramembrane ring) lies just distal to the M ring. The L and P rings lie in the outer membrane and the periplasmic space, respectively.</text>
</comment>
<dbReference type="AlphaFoldDB" id="A0AAJ2BKL9"/>
<evidence type="ECO:0000256" key="5">
    <source>
        <dbReference type="ARBA" id="ARBA00017949"/>
    </source>
</evidence>
<dbReference type="InterPro" id="IPR006182">
    <property type="entry name" value="FliF_N_dom"/>
</dbReference>
<evidence type="ECO:0000256" key="8">
    <source>
        <dbReference type="ARBA" id="ARBA00022989"/>
    </source>
</evidence>
<dbReference type="InterPro" id="IPR000067">
    <property type="entry name" value="FlgMring_FliF"/>
</dbReference>
<dbReference type="EMBL" id="JAVJAF010000001">
    <property type="protein sequence ID" value="MDR6236116.1"/>
    <property type="molecule type" value="Genomic_DNA"/>
</dbReference>
<dbReference type="InterPro" id="IPR045851">
    <property type="entry name" value="AMP-bd_C_sf"/>
</dbReference>
<dbReference type="RefSeq" id="WP_309761057.1">
    <property type="nucleotide sequence ID" value="NZ_JAVJAF010000001.1"/>
</dbReference>
<keyword evidence="17" id="KW-0969">Cilium</keyword>
<dbReference type="InterPro" id="IPR013556">
    <property type="entry name" value="Flag_M-ring_C"/>
</dbReference>
<comment type="similarity">
    <text evidence="4 12">Belongs to the FliF family.</text>
</comment>
<reference evidence="17" key="1">
    <citation type="submission" date="2023-08" db="EMBL/GenBank/DDBJ databases">
        <title>Functional and genomic diversity of the sorghum phyllosphere microbiome.</title>
        <authorList>
            <person name="Shade A."/>
        </authorList>
    </citation>
    <scope>NUCLEOTIDE SEQUENCE</scope>
    <source>
        <strain evidence="17">SORGH_AS_0201</strain>
    </source>
</reference>
<keyword evidence="10 12" id="KW-0975">Bacterial flagellum</keyword>
<feature type="region of interest" description="Disordered" evidence="13">
    <location>
        <begin position="1"/>
        <end position="20"/>
    </location>
</feature>
<dbReference type="GO" id="GO:0009431">
    <property type="term" value="C:bacterial-type flagellum basal body, MS ring"/>
    <property type="evidence" value="ECO:0007669"/>
    <property type="project" value="InterPro"/>
</dbReference>
<evidence type="ECO:0000256" key="4">
    <source>
        <dbReference type="ARBA" id="ARBA00007971"/>
    </source>
</evidence>
<evidence type="ECO:0000259" key="16">
    <source>
        <dbReference type="Pfam" id="PF08345"/>
    </source>
</evidence>
<dbReference type="PANTHER" id="PTHR30046">
    <property type="entry name" value="FLAGELLAR M-RING PROTEIN"/>
    <property type="match status" value="1"/>
</dbReference>